<protein>
    <recommendedName>
        <fullName evidence="3">Cupin</fullName>
    </recommendedName>
</protein>
<dbReference type="Proteomes" id="UP001174909">
    <property type="component" value="Unassembled WGS sequence"/>
</dbReference>
<evidence type="ECO:0008006" key="3">
    <source>
        <dbReference type="Google" id="ProtNLM"/>
    </source>
</evidence>
<evidence type="ECO:0000313" key="2">
    <source>
        <dbReference type="Proteomes" id="UP001174909"/>
    </source>
</evidence>
<keyword evidence="2" id="KW-1185">Reference proteome</keyword>
<dbReference type="SUPFAM" id="SSF51182">
    <property type="entry name" value="RmlC-like cupins"/>
    <property type="match status" value="1"/>
</dbReference>
<organism evidence="1 2">
    <name type="scientific">Geodia barretti</name>
    <name type="common">Barrett's horny sponge</name>
    <dbReference type="NCBI Taxonomy" id="519541"/>
    <lineage>
        <taxon>Eukaryota</taxon>
        <taxon>Metazoa</taxon>
        <taxon>Porifera</taxon>
        <taxon>Demospongiae</taxon>
        <taxon>Heteroscleromorpha</taxon>
        <taxon>Tetractinellida</taxon>
        <taxon>Astrophorina</taxon>
        <taxon>Geodiidae</taxon>
        <taxon>Geodia</taxon>
    </lineage>
</organism>
<reference evidence="1" key="1">
    <citation type="submission" date="2023-03" db="EMBL/GenBank/DDBJ databases">
        <authorList>
            <person name="Steffen K."/>
            <person name="Cardenas P."/>
        </authorList>
    </citation>
    <scope>NUCLEOTIDE SEQUENCE</scope>
</reference>
<dbReference type="AlphaFoldDB" id="A0AA35RAD0"/>
<comment type="caution">
    <text evidence="1">The sequence shown here is derived from an EMBL/GenBank/DDBJ whole genome shotgun (WGS) entry which is preliminary data.</text>
</comment>
<dbReference type="EMBL" id="CASHTH010000746">
    <property type="protein sequence ID" value="CAI8007113.1"/>
    <property type="molecule type" value="Genomic_DNA"/>
</dbReference>
<gene>
    <name evidence="1" type="ORF">GBAR_LOCUS5045</name>
</gene>
<dbReference type="InterPro" id="IPR014710">
    <property type="entry name" value="RmlC-like_jellyroll"/>
</dbReference>
<evidence type="ECO:0000313" key="1">
    <source>
        <dbReference type="EMBL" id="CAI8007113.1"/>
    </source>
</evidence>
<accession>A0AA35RAD0</accession>
<sequence>MSERQLGDVGTEMQWEDEHVKTWDLVLVPGQSSDWHQHARPYVFIVTRPGRLKAEYDDGTSSERDYTLGEIVQGQCGSIHRVTNVGDELYSNSIVEIKQD</sequence>
<name>A0AA35RAD0_GEOBA</name>
<proteinExistence type="predicted"/>
<dbReference type="Gene3D" id="2.60.120.10">
    <property type="entry name" value="Jelly Rolls"/>
    <property type="match status" value="1"/>
</dbReference>
<dbReference type="InterPro" id="IPR011051">
    <property type="entry name" value="RmlC_Cupin_sf"/>
</dbReference>